<reference evidence="1" key="1">
    <citation type="submission" date="2020-08" db="EMBL/GenBank/DDBJ databases">
        <title>Genome public.</title>
        <authorList>
            <person name="Liu C."/>
            <person name="Sun Q."/>
        </authorList>
    </citation>
    <scope>NUCLEOTIDE SEQUENCE</scope>
    <source>
        <strain evidence="1">NSJ-28</strain>
    </source>
</reference>
<proteinExistence type="predicted"/>
<dbReference type="AlphaFoldDB" id="A0A923LY23"/>
<sequence length="85" mass="9912">MEKNELFLEVFREVLSKQDIRVEFPSLIGVDVNKLMDSIYYRALNRIKGYIRDDSLSDPECFQQIELVISTLEHLGSSGGFRHDF</sequence>
<dbReference type="RefSeq" id="WP_054328521.1">
    <property type="nucleotide sequence ID" value="NZ_JACOPL010000014.1"/>
</dbReference>
<name>A0A923LY23_9FIRM</name>
<protein>
    <submittedName>
        <fullName evidence="1">Uncharacterized protein</fullName>
    </submittedName>
</protein>
<gene>
    <name evidence="1" type="ORF">H8S45_13025</name>
</gene>
<evidence type="ECO:0000313" key="1">
    <source>
        <dbReference type="EMBL" id="MBC5726377.1"/>
    </source>
</evidence>
<dbReference type="Proteomes" id="UP000606499">
    <property type="component" value="Unassembled WGS sequence"/>
</dbReference>
<organism evidence="1 2">
    <name type="scientific">Agathobaculum faecis</name>
    <dbReference type="NCBI Taxonomy" id="2763013"/>
    <lineage>
        <taxon>Bacteria</taxon>
        <taxon>Bacillati</taxon>
        <taxon>Bacillota</taxon>
        <taxon>Clostridia</taxon>
        <taxon>Eubacteriales</taxon>
        <taxon>Butyricicoccaceae</taxon>
        <taxon>Agathobaculum</taxon>
    </lineage>
</organism>
<dbReference type="EMBL" id="JACOPL010000014">
    <property type="protein sequence ID" value="MBC5726377.1"/>
    <property type="molecule type" value="Genomic_DNA"/>
</dbReference>
<keyword evidence="2" id="KW-1185">Reference proteome</keyword>
<comment type="caution">
    <text evidence="1">The sequence shown here is derived from an EMBL/GenBank/DDBJ whole genome shotgun (WGS) entry which is preliminary data.</text>
</comment>
<accession>A0A923LY23</accession>
<evidence type="ECO:0000313" key="2">
    <source>
        <dbReference type="Proteomes" id="UP000606499"/>
    </source>
</evidence>